<accession>A0A0E9TZW2</accession>
<name>A0A0E9TZW2_ANGAN</name>
<reference evidence="1" key="2">
    <citation type="journal article" date="2015" name="Fish Shellfish Immunol.">
        <title>Early steps in the European eel (Anguilla anguilla)-Vibrio vulnificus interaction in the gills: Role of the RtxA13 toxin.</title>
        <authorList>
            <person name="Callol A."/>
            <person name="Pajuelo D."/>
            <person name="Ebbesson L."/>
            <person name="Teles M."/>
            <person name="MacKenzie S."/>
            <person name="Amaro C."/>
        </authorList>
    </citation>
    <scope>NUCLEOTIDE SEQUENCE</scope>
</reference>
<sequence>MLEASHNSSANP</sequence>
<protein>
    <submittedName>
        <fullName evidence="1">Uncharacterized protein</fullName>
    </submittedName>
</protein>
<evidence type="ECO:0000313" key="1">
    <source>
        <dbReference type="EMBL" id="JAH59022.1"/>
    </source>
</evidence>
<proteinExistence type="predicted"/>
<dbReference type="EMBL" id="GBXM01049555">
    <property type="protein sequence ID" value="JAH59022.1"/>
    <property type="molecule type" value="Transcribed_RNA"/>
</dbReference>
<reference evidence="1" key="1">
    <citation type="submission" date="2014-11" db="EMBL/GenBank/DDBJ databases">
        <authorList>
            <person name="Amaro Gonzalez C."/>
        </authorList>
    </citation>
    <scope>NUCLEOTIDE SEQUENCE</scope>
</reference>
<organism evidence="1">
    <name type="scientific">Anguilla anguilla</name>
    <name type="common">European freshwater eel</name>
    <name type="synonym">Muraena anguilla</name>
    <dbReference type="NCBI Taxonomy" id="7936"/>
    <lineage>
        <taxon>Eukaryota</taxon>
        <taxon>Metazoa</taxon>
        <taxon>Chordata</taxon>
        <taxon>Craniata</taxon>
        <taxon>Vertebrata</taxon>
        <taxon>Euteleostomi</taxon>
        <taxon>Actinopterygii</taxon>
        <taxon>Neopterygii</taxon>
        <taxon>Teleostei</taxon>
        <taxon>Anguilliformes</taxon>
        <taxon>Anguillidae</taxon>
        <taxon>Anguilla</taxon>
    </lineage>
</organism>